<dbReference type="InterPro" id="IPR041222">
    <property type="entry name" value="PriA_3primeBD"/>
</dbReference>
<feature type="domain" description="Helicase C-terminal" evidence="14">
    <location>
        <begin position="561"/>
        <end position="743"/>
    </location>
</feature>
<dbReference type="GO" id="GO:0006269">
    <property type="term" value="P:DNA replication, synthesis of primer"/>
    <property type="evidence" value="ECO:0007669"/>
    <property type="project" value="UniProtKB-KW"/>
</dbReference>
<dbReference type="GO" id="GO:0006270">
    <property type="term" value="P:DNA replication initiation"/>
    <property type="evidence" value="ECO:0007669"/>
    <property type="project" value="TreeGrafter"/>
</dbReference>
<dbReference type="EMBL" id="CP000724">
    <property type="protein sequence ID" value="ABR48937.1"/>
    <property type="molecule type" value="Genomic_DNA"/>
</dbReference>
<dbReference type="RefSeq" id="WP_012063908.1">
    <property type="nucleotide sequence ID" value="NC_009633.1"/>
</dbReference>
<dbReference type="Gene3D" id="3.40.50.300">
    <property type="entry name" value="P-loop containing nucleotide triphosphate hydrolases"/>
    <property type="match status" value="2"/>
</dbReference>
<dbReference type="Pfam" id="PF00271">
    <property type="entry name" value="Helicase_C"/>
    <property type="match status" value="1"/>
</dbReference>
<dbReference type="KEGG" id="amt:Amet_2787"/>
<feature type="binding site" evidence="12">
    <location>
        <position position="526"/>
    </location>
    <ligand>
        <name>Zn(2+)</name>
        <dbReference type="ChEBI" id="CHEBI:29105"/>
        <label>1</label>
    </ligand>
</feature>
<dbReference type="InterPro" id="IPR027417">
    <property type="entry name" value="P-loop_NTPase"/>
</dbReference>
<comment type="cofactor">
    <cofactor evidence="12">
        <name>Zn(2+)</name>
        <dbReference type="ChEBI" id="CHEBI:29105"/>
    </cofactor>
    <text evidence="12">Binds 2 zinc ions per subunit.</text>
</comment>
<dbReference type="Pfam" id="PF18319">
    <property type="entry name" value="Zn_ribbon_PriA"/>
    <property type="match status" value="1"/>
</dbReference>
<dbReference type="STRING" id="293826.Amet_2787"/>
<dbReference type="CDD" id="cd18804">
    <property type="entry name" value="SF2_C_priA"/>
    <property type="match status" value="1"/>
</dbReference>
<evidence type="ECO:0000256" key="6">
    <source>
        <dbReference type="ARBA" id="ARBA00022806"/>
    </source>
</evidence>
<dbReference type="SMART" id="SM00487">
    <property type="entry name" value="DEXDc"/>
    <property type="match status" value="1"/>
</dbReference>
<feature type="domain" description="Helicase ATP-binding" evidence="13">
    <location>
        <begin position="297"/>
        <end position="463"/>
    </location>
</feature>
<feature type="binding site" evidence="12">
    <location>
        <position position="529"/>
    </location>
    <ligand>
        <name>Zn(2+)</name>
        <dbReference type="ChEBI" id="CHEBI:29105"/>
        <label>1</label>
    </ligand>
</feature>
<evidence type="ECO:0000313" key="15">
    <source>
        <dbReference type="EMBL" id="ABR48937.1"/>
    </source>
</evidence>
<dbReference type="OrthoDB" id="9759544at2"/>
<dbReference type="Gene3D" id="3.40.1440.60">
    <property type="entry name" value="PriA, 3(prime) DNA-binding domain"/>
    <property type="match status" value="1"/>
</dbReference>
<evidence type="ECO:0000256" key="1">
    <source>
        <dbReference type="ARBA" id="ARBA00022515"/>
    </source>
</evidence>
<keyword evidence="1 12" id="KW-0639">Primosome</keyword>
<dbReference type="GO" id="GO:0008270">
    <property type="term" value="F:zinc ion binding"/>
    <property type="evidence" value="ECO:0007669"/>
    <property type="project" value="UniProtKB-UniRule"/>
</dbReference>
<dbReference type="GO" id="GO:0006302">
    <property type="term" value="P:double-strand break repair"/>
    <property type="evidence" value="ECO:0007669"/>
    <property type="project" value="InterPro"/>
</dbReference>
<dbReference type="GO" id="GO:0016887">
    <property type="term" value="F:ATP hydrolysis activity"/>
    <property type="evidence" value="ECO:0007669"/>
    <property type="project" value="RHEA"/>
</dbReference>
<feature type="binding site" evidence="12">
    <location>
        <position position="569"/>
    </location>
    <ligand>
        <name>Zn(2+)</name>
        <dbReference type="ChEBI" id="CHEBI:29105"/>
        <label>1</label>
    </ligand>
</feature>
<comment type="subunit">
    <text evidence="12">Component of the replication restart primosome.</text>
</comment>
<dbReference type="InterPro" id="IPR040498">
    <property type="entry name" value="PriA_CRR"/>
</dbReference>
<dbReference type="CDD" id="cd17929">
    <property type="entry name" value="DEXHc_priA"/>
    <property type="match status" value="1"/>
</dbReference>
<keyword evidence="6 12" id="KW-0347">Helicase</keyword>
<keyword evidence="9 12" id="KW-0238">DNA-binding</keyword>
<evidence type="ECO:0000313" key="16">
    <source>
        <dbReference type="Proteomes" id="UP000001572"/>
    </source>
</evidence>
<keyword evidence="16" id="KW-1185">Reference proteome</keyword>
<feature type="binding site" evidence="12">
    <location>
        <position position="535"/>
    </location>
    <ligand>
        <name>Zn(2+)</name>
        <dbReference type="ChEBI" id="CHEBI:29105"/>
        <label>2</label>
    </ligand>
</feature>
<dbReference type="SUPFAM" id="SSF52540">
    <property type="entry name" value="P-loop containing nucleoside triphosphate hydrolases"/>
    <property type="match status" value="1"/>
</dbReference>
<keyword evidence="7 12" id="KW-0862">Zinc</keyword>
<evidence type="ECO:0000256" key="11">
    <source>
        <dbReference type="ARBA" id="ARBA00048988"/>
    </source>
</evidence>
<dbReference type="AlphaFoldDB" id="A6TRW9"/>
<dbReference type="PROSITE" id="PS51192">
    <property type="entry name" value="HELICASE_ATP_BIND_1"/>
    <property type="match status" value="1"/>
</dbReference>
<proteinExistence type="inferred from homology"/>
<evidence type="ECO:0000256" key="7">
    <source>
        <dbReference type="ARBA" id="ARBA00022833"/>
    </source>
</evidence>
<dbReference type="PANTHER" id="PTHR30580:SF0">
    <property type="entry name" value="PRIMOSOMAL PROTEIN N"/>
    <property type="match status" value="1"/>
</dbReference>
<dbReference type="NCBIfam" id="TIGR00595">
    <property type="entry name" value="priA"/>
    <property type="match status" value="1"/>
</dbReference>
<dbReference type="PANTHER" id="PTHR30580">
    <property type="entry name" value="PRIMOSOMAL PROTEIN N"/>
    <property type="match status" value="1"/>
</dbReference>
<dbReference type="PROSITE" id="PS51194">
    <property type="entry name" value="HELICASE_CTER"/>
    <property type="match status" value="1"/>
</dbReference>
<dbReference type="InterPro" id="IPR001650">
    <property type="entry name" value="Helicase_C-like"/>
</dbReference>
<evidence type="ECO:0000259" key="13">
    <source>
        <dbReference type="PROSITE" id="PS51192"/>
    </source>
</evidence>
<dbReference type="HAMAP" id="MF_00983">
    <property type="entry name" value="PriA"/>
    <property type="match status" value="1"/>
</dbReference>
<comment type="similarity">
    <text evidence="12">Belongs to the helicase family. PriA subfamily.</text>
</comment>
<dbReference type="HOGENOM" id="CLU_013353_3_0_9"/>
<feature type="binding site" evidence="12">
    <location>
        <position position="556"/>
    </location>
    <ligand>
        <name>Zn(2+)</name>
        <dbReference type="ChEBI" id="CHEBI:29105"/>
        <label>2</label>
    </ligand>
</feature>
<dbReference type="InterPro" id="IPR042115">
    <property type="entry name" value="PriA_3primeBD_sf"/>
</dbReference>
<evidence type="ECO:0000256" key="12">
    <source>
        <dbReference type="HAMAP-Rule" id="MF_00983"/>
    </source>
</evidence>
<dbReference type="NCBIfam" id="NF004066">
    <property type="entry name" value="PRK05580.1-3"/>
    <property type="match status" value="1"/>
</dbReference>
<keyword evidence="5 12" id="KW-0378">Hydrolase</keyword>
<gene>
    <name evidence="12" type="primary">priA</name>
    <name evidence="15" type="ordered locus">Amet_2787</name>
</gene>
<name>A6TRW9_ALKMQ</name>
<sequence length="829" mass="94980">MESKLVIAQVIVDHKNHHIDKAFDYGIPDHLLGKIQRGMRVLVPFGNGNKKLEAYVLKIMEHSGAKQRLKKVIELIDQKPILREEQMKLIQWIKQEYLCKYIEAIHCIVPRGMIHREEKMVTLINDHWRQEISTQATKQLKVLEALEAMGGKTPYDKLNKALELKDMSQILNNLSEKGLLDLTYEMKTKVKIKTETYMELKIDHHELERCLEGLKNAKKQKTILLLLKEQPVWRIKDLMIAGEASRATINTLIEKGMASIYEKEVRRDPLAQQDYAAFPKFLPNEEQKGVIDEITQLIKQERRQNYLLHGITGSGKTEIYLQLIEEVNRMGKQGIVLVPEIVLTPQTIERFKGRFGDGIAVLHSHLSDGERFDEWRRIQSGEVNTVIGARSAIFAPLQNLGLIIIDEEHEHTYKSEQNPKYHAVEVAKQRGVIENAIVILGSATPSVEDYSLTENEETIKLMTLNKRATQGELPPVEIVDMREELDEGNKSILSKRLHTAIEENLEKRKQTILFLNRRGYSTFISCRQCGYVVKCKHCDISMTYHMASGNLQCHYCGESLEPPRICPECSSSYIKYFGTGTQKMEKIVQQQFSKANVERMDLDTTSRKGSHGRILERFKKGEIDILIGTQMIAKGLDFPNVTLVGIVSADMMLNFPDFRASEKTFQLITQVAGRAGRGLDPGVVILQTYDPDHYSILAASKHDYRTFYEDELMIRKAFGYPPFNKLINLNFSGVSEMQVITVTKKIVDGIKYILNKKGFIDLDEVILGPNPSVIGKINRKYRYQVILKDQGVPFILLKKVVKYLLIDQRQRFIPDTIHSSIDINPYSML</sequence>
<dbReference type="InterPro" id="IPR041236">
    <property type="entry name" value="PriA_C"/>
</dbReference>
<dbReference type="InterPro" id="IPR014001">
    <property type="entry name" value="Helicase_ATP-bd"/>
</dbReference>
<comment type="catalytic activity">
    <reaction evidence="12">
        <text>Couples ATP hydrolysis with the unwinding of duplex DNA by translocating in the 3'-5' direction.</text>
        <dbReference type="EC" id="5.6.2.4"/>
    </reaction>
</comment>
<evidence type="ECO:0000256" key="8">
    <source>
        <dbReference type="ARBA" id="ARBA00022840"/>
    </source>
</evidence>
<comment type="catalytic activity">
    <reaction evidence="11 12">
        <text>ATP + H2O = ADP + phosphate + H(+)</text>
        <dbReference type="Rhea" id="RHEA:13065"/>
        <dbReference type="ChEBI" id="CHEBI:15377"/>
        <dbReference type="ChEBI" id="CHEBI:15378"/>
        <dbReference type="ChEBI" id="CHEBI:30616"/>
        <dbReference type="ChEBI" id="CHEBI:43474"/>
        <dbReference type="ChEBI" id="CHEBI:456216"/>
        <dbReference type="EC" id="5.6.2.4"/>
    </reaction>
</comment>
<dbReference type="Pfam" id="PF17764">
    <property type="entry name" value="PriA_3primeBD"/>
    <property type="match status" value="1"/>
</dbReference>
<dbReference type="GO" id="GO:0043138">
    <property type="term" value="F:3'-5' DNA helicase activity"/>
    <property type="evidence" value="ECO:0007669"/>
    <property type="project" value="UniProtKB-EC"/>
</dbReference>
<comment type="function">
    <text evidence="12">Initiates the restart of stalled replication forks, which reloads the replicative helicase on sites other than the origin of replication. Recognizes and binds to abandoned replication forks and remodels them to uncover a helicase loading site. Promotes assembly of the primosome at these replication forks.</text>
</comment>
<dbReference type="Pfam" id="PF18074">
    <property type="entry name" value="PriA_C"/>
    <property type="match status" value="1"/>
</dbReference>
<protein>
    <recommendedName>
        <fullName evidence="12">Replication restart protein PriA</fullName>
    </recommendedName>
    <alternativeName>
        <fullName evidence="12">ATP-dependent DNA helicase PriA</fullName>
        <ecNumber evidence="12">5.6.2.4</ecNumber>
    </alternativeName>
    <alternativeName>
        <fullName evidence="12">DNA 3'-5' helicase PriA</fullName>
    </alternativeName>
</protein>
<dbReference type="InterPro" id="IPR005259">
    <property type="entry name" value="PriA"/>
</dbReference>
<dbReference type="GO" id="GO:0003677">
    <property type="term" value="F:DNA binding"/>
    <property type="evidence" value="ECO:0007669"/>
    <property type="project" value="UniProtKB-UniRule"/>
</dbReference>
<evidence type="ECO:0000259" key="14">
    <source>
        <dbReference type="PROSITE" id="PS51194"/>
    </source>
</evidence>
<evidence type="ECO:0000256" key="10">
    <source>
        <dbReference type="ARBA" id="ARBA00023235"/>
    </source>
</evidence>
<keyword evidence="3 12" id="KW-0479">Metal-binding</keyword>
<feature type="binding site" evidence="12">
    <location>
        <position position="566"/>
    </location>
    <ligand>
        <name>Zn(2+)</name>
        <dbReference type="ChEBI" id="CHEBI:29105"/>
        <label>1</label>
    </ligand>
</feature>
<keyword evidence="4 12" id="KW-0547">Nucleotide-binding</keyword>
<feature type="binding site" evidence="12">
    <location>
        <position position="538"/>
    </location>
    <ligand>
        <name>Zn(2+)</name>
        <dbReference type="ChEBI" id="CHEBI:29105"/>
        <label>2</label>
    </ligand>
</feature>
<dbReference type="GO" id="GO:1990077">
    <property type="term" value="C:primosome complex"/>
    <property type="evidence" value="ECO:0007669"/>
    <property type="project" value="UniProtKB-UniRule"/>
</dbReference>
<dbReference type="Proteomes" id="UP000001572">
    <property type="component" value="Chromosome"/>
</dbReference>
<dbReference type="FunFam" id="3.40.50.300:FF:000489">
    <property type="entry name" value="Primosome assembly protein PriA"/>
    <property type="match status" value="1"/>
</dbReference>
<dbReference type="FunFam" id="3.40.1440.60:FF:000001">
    <property type="entry name" value="Primosomal protein N"/>
    <property type="match status" value="1"/>
</dbReference>
<dbReference type="eggNOG" id="COG1198">
    <property type="taxonomic scope" value="Bacteria"/>
</dbReference>
<evidence type="ECO:0000256" key="2">
    <source>
        <dbReference type="ARBA" id="ARBA00022705"/>
    </source>
</evidence>
<reference evidence="16" key="1">
    <citation type="journal article" date="2016" name="Genome Announc.">
        <title>Complete genome sequence of Alkaliphilus metalliredigens strain QYMF, an alkaliphilic and metal-reducing bacterium isolated from borax-contaminated leachate ponds.</title>
        <authorList>
            <person name="Hwang C."/>
            <person name="Copeland A."/>
            <person name="Lucas S."/>
            <person name="Lapidus A."/>
            <person name="Barry K."/>
            <person name="Detter J.C."/>
            <person name="Glavina Del Rio T."/>
            <person name="Hammon N."/>
            <person name="Israni S."/>
            <person name="Dalin E."/>
            <person name="Tice H."/>
            <person name="Pitluck S."/>
            <person name="Chertkov O."/>
            <person name="Brettin T."/>
            <person name="Bruce D."/>
            <person name="Han C."/>
            <person name="Schmutz J."/>
            <person name="Larimer F."/>
            <person name="Land M.L."/>
            <person name="Hauser L."/>
            <person name="Kyrpides N."/>
            <person name="Mikhailova N."/>
            <person name="Ye Q."/>
            <person name="Zhou J."/>
            <person name="Richardson P."/>
            <person name="Fields M.W."/>
        </authorList>
    </citation>
    <scope>NUCLEOTIDE SEQUENCE [LARGE SCALE GENOMIC DNA]</scope>
    <source>
        <strain evidence="16">QYMF</strain>
    </source>
</reference>
<feature type="binding site" evidence="12">
    <location>
        <position position="553"/>
    </location>
    <ligand>
        <name>Zn(2+)</name>
        <dbReference type="ChEBI" id="CHEBI:29105"/>
        <label>2</label>
    </ligand>
</feature>
<keyword evidence="10 12" id="KW-0413">Isomerase</keyword>
<dbReference type="GO" id="GO:0005524">
    <property type="term" value="F:ATP binding"/>
    <property type="evidence" value="ECO:0007669"/>
    <property type="project" value="UniProtKB-UniRule"/>
</dbReference>
<dbReference type="EC" id="5.6.2.4" evidence="12"/>
<dbReference type="Pfam" id="PF00270">
    <property type="entry name" value="DEAD"/>
    <property type="match status" value="1"/>
</dbReference>
<keyword evidence="8 12" id="KW-0067">ATP-binding</keyword>
<dbReference type="InterPro" id="IPR011545">
    <property type="entry name" value="DEAD/DEAH_box_helicase_dom"/>
</dbReference>
<evidence type="ECO:0000256" key="5">
    <source>
        <dbReference type="ARBA" id="ARBA00022801"/>
    </source>
</evidence>
<accession>A6TRW9</accession>
<evidence type="ECO:0000256" key="9">
    <source>
        <dbReference type="ARBA" id="ARBA00023125"/>
    </source>
</evidence>
<dbReference type="SMART" id="SM00490">
    <property type="entry name" value="HELICc"/>
    <property type="match status" value="1"/>
</dbReference>
<keyword evidence="2 12" id="KW-0235">DNA replication</keyword>
<evidence type="ECO:0000256" key="3">
    <source>
        <dbReference type="ARBA" id="ARBA00022723"/>
    </source>
</evidence>
<dbReference type="GO" id="GO:0006310">
    <property type="term" value="P:DNA recombination"/>
    <property type="evidence" value="ECO:0007669"/>
    <property type="project" value="InterPro"/>
</dbReference>
<organism evidence="15 16">
    <name type="scientific">Alkaliphilus metalliredigens (strain QYMF)</name>
    <dbReference type="NCBI Taxonomy" id="293826"/>
    <lineage>
        <taxon>Bacteria</taxon>
        <taxon>Bacillati</taxon>
        <taxon>Bacillota</taxon>
        <taxon>Clostridia</taxon>
        <taxon>Peptostreptococcales</taxon>
        <taxon>Natronincolaceae</taxon>
        <taxon>Alkaliphilus</taxon>
    </lineage>
</organism>
<evidence type="ECO:0000256" key="4">
    <source>
        <dbReference type="ARBA" id="ARBA00022741"/>
    </source>
</evidence>